<accession>A0AAW0BHL5</accession>
<name>A0AAW0BHL5_9AGAR</name>
<feature type="compositionally biased region" description="Acidic residues" evidence="1">
    <location>
        <begin position="787"/>
        <end position="796"/>
    </location>
</feature>
<feature type="region of interest" description="Disordered" evidence="1">
    <location>
        <begin position="324"/>
        <end position="349"/>
    </location>
</feature>
<evidence type="ECO:0000256" key="1">
    <source>
        <dbReference type="SAM" id="MobiDB-lite"/>
    </source>
</evidence>
<protein>
    <submittedName>
        <fullName evidence="2">Uncharacterized protein</fullName>
    </submittedName>
</protein>
<proteinExistence type="predicted"/>
<feature type="region of interest" description="Disordered" evidence="1">
    <location>
        <begin position="729"/>
        <end position="826"/>
    </location>
</feature>
<gene>
    <name evidence="2" type="ORF">R3P38DRAFT_3316409</name>
</gene>
<keyword evidence="3" id="KW-1185">Reference proteome</keyword>
<sequence length="826" mass="94169">MSSRCIFSEDLTGHAPSGDVLTHCRRELMHAIWCLLLDDEFLEAYEHGIVVECQDGVFRRFYPRIFTYSADYPEKVLLATIRNLGKAPCPRCYIRKEDIPDLGTVRDENKRKNLARTDDHMHNGVLPRIRDWIYRTGRSVKSTTFDFWLLARSWTPTSNAFSDRLSKFGFDPFKMLVPDFMHEFELGVFKSFFMHLLRILHAHGENAVQNLNQRFRWVPTFGRSTVRRFVQNTSRLKKMAAWNYQCILVCLLPVIEGLLPDAHNDEMMDVVFSLAEWHTLGKLKMHTDTSVGWLRTATKELGRMLRRFQRVVCPYYDTRELPSEQAARGRRQAKKASQGKGKAPSMVVRASAKKKEYSMETYKMHGLGDYAPAIPWVGTSNSWSTQPGELEHRRVKAYYARTNKNQAVRQISKLERRETALLRMAARARSKAQRLGGTKSTPVAQGYRKQAKNTQTYLSFAESEALPYTIPSQHHHISSSRNNSIHLSSWLKQHKGDPATKNFLSKLQEHLLARLAHPDWTGDGDEFTDAQRYQLQLRNSRMYVHKILRVNHTTYDVRLGQDVLNPRTHSDIMISHPFSYPQVLGIFHADDVNTAPGSTSSASSQSMDFLWVRRYRLDTSWRAGFKRKRLYRLEFLPDSDPQAFGFLNPDKVIRGSHLIPAFAHGKTGDRLVGDSIGRLPRDGLSSDEDWRYYYVNFFVDRDMYMRYRGGGVGHYRLEIPVEEDIPGAEQAADDEGDGETPEEPVPSTSESRSDQLPDPVNLTHRPDSPMSTHSSSSGLPSDKSDLESEPGSDDEGGAGGDMDGGFGPEDGDGDVEDEVEEGYAPL</sequence>
<dbReference type="Proteomes" id="UP001362999">
    <property type="component" value="Unassembled WGS sequence"/>
</dbReference>
<evidence type="ECO:0000313" key="2">
    <source>
        <dbReference type="EMBL" id="KAK7025783.1"/>
    </source>
</evidence>
<feature type="compositionally biased region" description="Low complexity" evidence="1">
    <location>
        <begin position="768"/>
        <end position="781"/>
    </location>
</feature>
<feature type="compositionally biased region" description="Acidic residues" evidence="1">
    <location>
        <begin position="729"/>
        <end position="742"/>
    </location>
</feature>
<dbReference type="InterPro" id="IPR041078">
    <property type="entry name" value="Plavaka"/>
</dbReference>
<comment type="caution">
    <text evidence="2">The sequence shown here is derived from an EMBL/GenBank/DDBJ whole genome shotgun (WGS) entry which is preliminary data.</text>
</comment>
<evidence type="ECO:0000313" key="3">
    <source>
        <dbReference type="Proteomes" id="UP001362999"/>
    </source>
</evidence>
<feature type="compositionally biased region" description="Acidic residues" evidence="1">
    <location>
        <begin position="809"/>
        <end position="826"/>
    </location>
</feature>
<dbReference type="EMBL" id="JAWWNJ010000033">
    <property type="protein sequence ID" value="KAK7025783.1"/>
    <property type="molecule type" value="Genomic_DNA"/>
</dbReference>
<reference evidence="2 3" key="1">
    <citation type="journal article" date="2024" name="J Genomics">
        <title>Draft genome sequencing and assembly of Favolaschia claudopus CIRM-BRFM 2984 isolated from oak limbs.</title>
        <authorList>
            <person name="Navarro D."/>
            <person name="Drula E."/>
            <person name="Chaduli D."/>
            <person name="Cazenave R."/>
            <person name="Ahrendt S."/>
            <person name="Wang J."/>
            <person name="Lipzen A."/>
            <person name="Daum C."/>
            <person name="Barry K."/>
            <person name="Grigoriev I.V."/>
            <person name="Favel A."/>
            <person name="Rosso M.N."/>
            <person name="Martin F."/>
        </authorList>
    </citation>
    <scope>NUCLEOTIDE SEQUENCE [LARGE SCALE GENOMIC DNA]</scope>
    <source>
        <strain evidence="2 3">CIRM-BRFM 2984</strain>
    </source>
</reference>
<organism evidence="2 3">
    <name type="scientific">Favolaschia claudopus</name>
    <dbReference type="NCBI Taxonomy" id="2862362"/>
    <lineage>
        <taxon>Eukaryota</taxon>
        <taxon>Fungi</taxon>
        <taxon>Dikarya</taxon>
        <taxon>Basidiomycota</taxon>
        <taxon>Agaricomycotina</taxon>
        <taxon>Agaricomycetes</taxon>
        <taxon>Agaricomycetidae</taxon>
        <taxon>Agaricales</taxon>
        <taxon>Marasmiineae</taxon>
        <taxon>Mycenaceae</taxon>
        <taxon>Favolaschia</taxon>
    </lineage>
</organism>
<dbReference type="AlphaFoldDB" id="A0AAW0BHL5"/>
<dbReference type="Pfam" id="PF18759">
    <property type="entry name" value="Plavaka"/>
    <property type="match status" value="1"/>
</dbReference>
<feature type="compositionally biased region" description="Gly residues" evidence="1">
    <location>
        <begin position="797"/>
        <end position="808"/>
    </location>
</feature>